<dbReference type="PANTHER" id="PTHR43280:SF2">
    <property type="entry name" value="HTH-TYPE TRANSCRIPTIONAL REGULATOR EXSA"/>
    <property type="match status" value="1"/>
</dbReference>
<dbReference type="InterPro" id="IPR009057">
    <property type="entry name" value="Homeodomain-like_sf"/>
</dbReference>
<dbReference type="EMBL" id="DVHM01000073">
    <property type="protein sequence ID" value="HIR70508.1"/>
    <property type="molecule type" value="Genomic_DNA"/>
</dbReference>
<reference evidence="5" key="1">
    <citation type="submission" date="2020-10" db="EMBL/GenBank/DDBJ databases">
        <authorList>
            <person name="Gilroy R."/>
        </authorList>
    </citation>
    <scope>NUCLEOTIDE SEQUENCE</scope>
    <source>
        <strain evidence="5">ChiSjej5B23-6657</strain>
    </source>
</reference>
<keyword evidence="2" id="KW-0238">DNA-binding</keyword>
<gene>
    <name evidence="5" type="ORF">IAA55_04435</name>
</gene>
<feature type="domain" description="HTH araC/xylS-type" evidence="4">
    <location>
        <begin position="256"/>
        <end position="353"/>
    </location>
</feature>
<keyword evidence="3" id="KW-0804">Transcription</keyword>
<dbReference type="InterPro" id="IPR003313">
    <property type="entry name" value="AraC-bd"/>
</dbReference>
<organism evidence="5 6">
    <name type="scientific">Candidatus Pullilachnospira gallistercoris</name>
    <dbReference type="NCBI Taxonomy" id="2840911"/>
    <lineage>
        <taxon>Bacteria</taxon>
        <taxon>Bacillati</taxon>
        <taxon>Bacillota</taxon>
        <taxon>Clostridia</taxon>
        <taxon>Lachnospirales</taxon>
        <taxon>Lachnospiraceae</taxon>
        <taxon>Lachnospiraceae incertae sedis</taxon>
        <taxon>Candidatus Pullilachnospira</taxon>
    </lineage>
</organism>
<name>A0A9D1E940_9FIRM</name>
<sequence length="354" mass="41180">MKMFEEMTDSLHAMSEIDQFCYAYFCKTGSYLSDPSPQEIWDLIRSYPYHESVEKEFSLSSPPSREKIKQMESFFHLESLFFDDGNDIMVTRSIRYFVMIEHSHNYFEIECVLDGNAAHSSGEHTITLSEGDMVLIPPGTKHNLIVDGNSTVLNIGIRHSTFQSAFFDILNSPLSISKYFQSALYGAQNNEIFFRKGMDPFARELVLMICRCQHRKTPEANPLSVHLTQSLLYYLAGNSKEHSVFNISEYFHSEAMEIKMYIIRHYRDITLEALAQHFSFSPSYLSRLIKKYFGISYSQLLQSIRLEKACELLQNTDMSITDVCSQIGYENESYFIKIFHKTFHTTPHRYRKGK</sequence>
<dbReference type="InterPro" id="IPR037923">
    <property type="entry name" value="HTH-like"/>
</dbReference>
<protein>
    <submittedName>
        <fullName evidence="5">Helix-turn-helix domain-containing protein</fullName>
    </submittedName>
</protein>
<dbReference type="GO" id="GO:0043565">
    <property type="term" value="F:sequence-specific DNA binding"/>
    <property type="evidence" value="ECO:0007669"/>
    <property type="project" value="InterPro"/>
</dbReference>
<accession>A0A9D1E940</accession>
<dbReference type="PANTHER" id="PTHR43280">
    <property type="entry name" value="ARAC-FAMILY TRANSCRIPTIONAL REGULATOR"/>
    <property type="match status" value="1"/>
</dbReference>
<evidence type="ECO:0000256" key="2">
    <source>
        <dbReference type="ARBA" id="ARBA00023125"/>
    </source>
</evidence>
<dbReference type="InterPro" id="IPR018060">
    <property type="entry name" value="HTH_AraC"/>
</dbReference>
<dbReference type="Gene3D" id="2.60.120.10">
    <property type="entry name" value="Jelly Rolls"/>
    <property type="match status" value="1"/>
</dbReference>
<evidence type="ECO:0000313" key="6">
    <source>
        <dbReference type="Proteomes" id="UP000823912"/>
    </source>
</evidence>
<evidence type="ECO:0000256" key="3">
    <source>
        <dbReference type="ARBA" id="ARBA00023163"/>
    </source>
</evidence>
<proteinExistence type="predicted"/>
<dbReference type="PROSITE" id="PS01124">
    <property type="entry name" value="HTH_ARAC_FAMILY_2"/>
    <property type="match status" value="1"/>
</dbReference>
<dbReference type="PRINTS" id="PR00032">
    <property type="entry name" value="HTHARAC"/>
</dbReference>
<evidence type="ECO:0000256" key="1">
    <source>
        <dbReference type="ARBA" id="ARBA00023015"/>
    </source>
</evidence>
<keyword evidence="1" id="KW-0805">Transcription regulation</keyword>
<dbReference type="Gene3D" id="1.10.10.60">
    <property type="entry name" value="Homeodomain-like"/>
    <property type="match status" value="2"/>
</dbReference>
<evidence type="ECO:0000259" key="4">
    <source>
        <dbReference type="PROSITE" id="PS01124"/>
    </source>
</evidence>
<dbReference type="SMART" id="SM00342">
    <property type="entry name" value="HTH_ARAC"/>
    <property type="match status" value="1"/>
</dbReference>
<dbReference type="SUPFAM" id="SSF51215">
    <property type="entry name" value="Regulatory protein AraC"/>
    <property type="match status" value="1"/>
</dbReference>
<dbReference type="InterPro" id="IPR020449">
    <property type="entry name" value="Tscrpt_reg_AraC-type_HTH"/>
</dbReference>
<evidence type="ECO:0000313" key="5">
    <source>
        <dbReference type="EMBL" id="HIR70508.1"/>
    </source>
</evidence>
<dbReference type="SUPFAM" id="SSF46689">
    <property type="entry name" value="Homeodomain-like"/>
    <property type="match status" value="2"/>
</dbReference>
<dbReference type="Pfam" id="PF02311">
    <property type="entry name" value="AraC_binding"/>
    <property type="match status" value="1"/>
</dbReference>
<dbReference type="AlphaFoldDB" id="A0A9D1E940"/>
<reference evidence="5" key="2">
    <citation type="journal article" date="2021" name="PeerJ">
        <title>Extensive microbial diversity within the chicken gut microbiome revealed by metagenomics and culture.</title>
        <authorList>
            <person name="Gilroy R."/>
            <person name="Ravi A."/>
            <person name="Getino M."/>
            <person name="Pursley I."/>
            <person name="Horton D.L."/>
            <person name="Alikhan N.F."/>
            <person name="Baker D."/>
            <person name="Gharbi K."/>
            <person name="Hall N."/>
            <person name="Watson M."/>
            <person name="Adriaenssens E.M."/>
            <person name="Foster-Nyarko E."/>
            <person name="Jarju S."/>
            <person name="Secka A."/>
            <person name="Antonio M."/>
            <person name="Oren A."/>
            <person name="Chaudhuri R.R."/>
            <person name="La Ragione R."/>
            <person name="Hildebrand F."/>
            <person name="Pallen M.J."/>
        </authorList>
    </citation>
    <scope>NUCLEOTIDE SEQUENCE</scope>
    <source>
        <strain evidence="5">ChiSjej5B23-6657</strain>
    </source>
</reference>
<dbReference type="Pfam" id="PF12833">
    <property type="entry name" value="HTH_18"/>
    <property type="match status" value="1"/>
</dbReference>
<dbReference type="Proteomes" id="UP000823912">
    <property type="component" value="Unassembled WGS sequence"/>
</dbReference>
<dbReference type="InterPro" id="IPR014710">
    <property type="entry name" value="RmlC-like_jellyroll"/>
</dbReference>
<comment type="caution">
    <text evidence="5">The sequence shown here is derived from an EMBL/GenBank/DDBJ whole genome shotgun (WGS) entry which is preliminary data.</text>
</comment>
<dbReference type="GO" id="GO:0003700">
    <property type="term" value="F:DNA-binding transcription factor activity"/>
    <property type="evidence" value="ECO:0007669"/>
    <property type="project" value="InterPro"/>
</dbReference>